<feature type="domain" description="SIS" evidence="1">
    <location>
        <begin position="48"/>
        <end position="197"/>
    </location>
</feature>
<dbReference type="Pfam" id="PF13580">
    <property type="entry name" value="SIS_2"/>
    <property type="match status" value="1"/>
</dbReference>
<dbReference type="InterPro" id="IPR050099">
    <property type="entry name" value="SIS_GmhA/DiaA_subfam"/>
</dbReference>
<dbReference type="Gene3D" id="3.40.50.10490">
    <property type="entry name" value="Glucose-6-phosphate isomerase like protein, domain 1"/>
    <property type="match status" value="1"/>
</dbReference>
<evidence type="ECO:0000313" key="3">
    <source>
        <dbReference type="Proteomes" id="UP000191931"/>
    </source>
</evidence>
<dbReference type="InterPro" id="IPR035461">
    <property type="entry name" value="GmhA/DiaA"/>
</dbReference>
<dbReference type="PANTHER" id="PTHR30390:SF7">
    <property type="entry name" value="PHOSPHOHEPTOSE ISOMERASE"/>
    <property type="match status" value="1"/>
</dbReference>
<dbReference type="AlphaFoldDB" id="A0A1W1HF10"/>
<dbReference type="GO" id="GO:0016853">
    <property type="term" value="F:isomerase activity"/>
    <property type="evidence" value="ECO:0007669"/>
    <property type="project" value="UniProtKB-KW"/>
</dbReference>
<dbReference type="Proteomes" id="UP000191931">
    <property type="component" value="Unassembled WGS sequence"/>
</dbReference>
<dbReference type="PANTHER" id="PTHR30390">
    <property type="entry name" value="SEDOHEPTULOSE 7-PHOSPHATE ISOMERASE / DNAA INITIATOR-ASSOCIATING FACTOR FOR REPLICATION INITIATION"/>
    <property type="match status" value="1"/>
</dbReference>
<gene>
    <name evidence="2" type="ORF">MTBBW1_2560029</name>
</gene>
<protein>
    <submittedName>
        <fullName evidence="2">Phosphoheptose isomerase</fullName>
    </submittedName>
</protein>
<dbReference type="STRING" id="1246637.MTBBW1_2560029"/>
<dbReference type="GO" id="GO:1901135">
    <property type="term" value="P:carbohydrate derivative metabolic process"/>
    <property type="evidence" value="ECO:0007669"/>
    <property type="project" value="InterPro"/>
</dbReference>
<dbReference type="SUPFAM" id="SSF53697">
    <property type="entry name" value="SIS domain"/>
    <property type="match status" value="1"/>
</dbReference>
<evidence type="ECO:0000313" key="2">
    <source>
        <dbReference type="EMBL" id="SLM30988.1"/>
    </source>
</evidence>
<dbReference type="RefSeq" id="WP_080809728.1">
    <property type="nucleotide sequence ID" value="NZ_LT828570.1"/>
</dbReference>
<dbReference type="OrthoDB" id="9810929at2"/>
<dbReference type="EMBL" id="FWEV01000175">
    <property type="protein sequence ID" value="SLM30988.1"/>
    <property type="molecule type" value="Genomic_DNA"/>
</dbReference>
<dbReference type="InterPro" id="IPR001347">
    <property type="entry name" value="SIS_dom"/>
</dbReference>
<name>A0A1W1HF10_9BACT</name>
<keyword evidence="3" id="KW-1185">Reference proteome</keyword>
<accession>A0A1W1HF10</accession>
<dbReference type="GO" id="GO:0097367">
    <property type="term" value="F:carbohydrate derivative binding"/>
    <property type="evidence" value="ECO:0007669"/>
    <property type="project" value="InterPro"/>
</dbReference>
<sequence>MIKKYPSINKWQSQISDLSKCLSSLSVNSLDSQLLEVEQAFSLWQEKTISIRENSKTVFFIGNGASASMASHISADMCKNAHIHTEVFTDLSQITAVANDLGYDQVFSVPLSFRMKKDDMLVVISSSGESPNVLNAVEIAKKADGYVVTLSAMNPNNNLRRSGDLNFWVPADAYGLAETSHAAILHHWMDMMAEIAI</sequence>
<dbReference type="InterPro" id="IPR046348">
    <property type="entry name" value="SIS_dom_sf"/>
</dbReference>
<organism evidence="2 3">
    <name type="scientific">Desulfamplus magnetovallimortis</name>
    <dbReference type="NCBI Taxonomy" id="1246637"/>
    <lineage>
        <taxon>Bacteria</taxon>
        <taxon>Pseudomonadati</taxon>
        <taxon>Thermodesulfobacteriota</taxon>
        <taxon>Desulfobacteria</taxon>
        <taxon>Desulfobacterales</taxon>
        <taxon>Desulfobacteraceae</taxon>
        <taxon>Desulfamplus</taxon>
    </lineage>
</organism>
<dbReference type="PROSITE" id="PS51464">
    <property type="entry name" value="SIS"/>
    <property type="match status" value="1"/>
</dbReference>
<keyword evidence="2" id="KW-0413">Isomerase</keyword>
<reference evidence="2 3" key="1">
    <citation type="submission" date="2017-03" db="EMBL/GenBank/DDBJ databases">
        <authorList>
            <person name="Afonso C.L."/>
            <person name="Miller P.J."/>
            <person name="Scott M.A."/>
            <person name="Spackman E."/>
            <person name="Goraichik I."/>
            <person name="Dimitrov K.M."/>
            <person name="Suarez D.L."/>
            <person name="Swayne D.E."/>
        </authorList>
    </citation>
    <scope>NUCLEOTIDE SEQUENCE [LARGE SCALE GENOMIC DNA]</scope>
    <source>
        <strain evidence="2">PRJEB14757</strain>
    </source>
</reference>
<proteinExistence type="predicted"/>
<dbReference type="CDD" id="cd05006">
    <property type="entry name" value="SIS_GmhA"/>
    <property type="match status" value="1"/>
</dbReference>
<evidence type="ECO:0000259" key="1">
    <source>
        <dbReference type="PROSITE" id="PS51464"/>
    </source>
</evidence>